<comment type="caution">
    <text evidence="4">The sequence shown here is derived from an EMBL/GenBank/DDBJ whole genome shotgun (WGS) entry which is preliminary data.</text>
</comment>
<dbReference type="AlphaFoldDB" id="A0A2U1B1C8"/>
<evidence type="ECO:0000313" key="4">
    <source>
        <dbReference type="EMBL" id="PVY42307.1"/>
    </source>
</evidence>
<feature type="chain" id="PRO_5015719771" evidence="2">
    <location>
        <begin position="24"/>
        <end position="185"/>
    </location>
</feature>
<evidence type="ECO:0000313" key="5">
    <source>
        <dbReference type="Proteomes" id="UP000245466"/>
    </source>
</evidence>
<dbReference type="Pfam" id="PF02469">
    <property type="entry name" value="Fasciclin"/>
    <property type="match status" value="1"/>
</dbReference>
<sequence length="185" mass="19309">MKSLHVALIAIAFGLLTSCNTESQPETAAAVPETETEQGAGQSAVSDDQSQQNVVQVAAGSKDHTTLVAAVKAAGLVDALTNAGPFTVFAPTNAAFDKLPAGTVDGLLKPESRKDLRNILQYHVYVGVIPVERFDNDMTLGQVNGGRVKLGLEGDQPTVNGVKILASIPTSNGIIHVIDQVLLPE</sequence>
<feature type="domain" description="FAS1" evidence="3">
    <location>
        <begin position="51"/>
        <end position="182"/>
    </location>
</feature>
<feature type="signal peptide" evidence="2">
    <location>
        <begin position="1"/>
        <end position="23"/>
    </location>
</feature>
<dbReference type="InterPro" id="IPR050904">
    <property type="entry name" value="Adhesion/Biosynth-related"/>
</dbReference>
<keyword evidence="5" id="KW-1185">Reference proteome</keyword>
<accession>A0A2U1B1C8</accession>
<dbReference type="EMBL" id="QEKI01000003">
    <property type="protein sequence ID" value="PVY42307.1"/>
    <property type="molecule type" value="Genomic_DNA"/>
</dbReference>
<dbReference type="PROSITE" id="PS50213">
    <property type="entry name" value="FAS1"/>
    <property type="match status" value="1"/>
</dbReference>
<feature type="region of interest" description="Disordered" evidence="1">
    <location>
        <begin position="24"/>
        <end position="53"/>
    </location>
</feature>
<dbReference type="RefSeq" id="WP_116542476.1">
    <property type="nucleotide sequence ID" value="NZ_QEKI01000003.1"/>
</dbReference>
<feature type="compositionally biased region" description="Low complexity" evidence="1">
    <location>
        <begin position="40"/>
        <end position="53"/>
    </location>
</feature>
<dbReference type="SUPFAM" id="SSF82153">
    <property type="entry name" value="FAS1 domain"/>
    <property type="match status" value="1"/>
</dbReference>
<dbReference type="SMART" id="SM00554">
    <property type="entry name" value="FAS1"/>
    <property type="match status" value="1"/>
</dbReference>
<gene>
    <name evidence="4" type="ORF">C8E01_103173</name>
</gene>
<dbReference type="InterPro" id="IPR000782">
    <property type="entry name" value="FAS1_domain"/>
</dbReference>
<proteinExistence type="predicted"/>
<keyword evidence="2" id="KW-0732">Signal</keyword>
<reference evidence="4 5" key="1">
    <citation type="submission" date="2018-04" db="EMBL/GenBank/DDBJ databases">
        <title>Genomic Encyclopedia of Type Strains, Phase IV (KMG-IV): sequencing the most valuable type-strain genomes for metagenomic binning, comparative biology and taxonomic classification.</title>
        <authorList>
            <person name="Goeker M."/>
        </authorList>
    </citation>
    <scope>NUCLEOTIDE SEQUENCE [LARGE SCALE GENOMIC DNA]</scope>
    <source>
        <strain evidence="4 5">DSM 100231</strain>
    </source>
</reference>
<dbReference type="PANTHER" id="PTHR10900:SF77">
    <property type="entry name" value="FI19380P1"/>
    <property type="match status" value="1"/>
</dbReference>
<evidence type="ECO:0000256" key="2">
    <source>
        <dbReference type="SAM" id="SignalP"/>
    </source>
</evidence>
<evidence type="ECO:0000259" key="3">
    <source>
        <dbReference type="PROSITE" id="PS50213"/>
    </source>
</evidence>
<dbReference type="OrthoDB" id="1119934at2"/>
<dbReference type="GO" id="GO:0005615">
    <property type="term" value="C:extracellular space"/>
    <property type="evidence" value="ECO:0007669"/>
    <property type="project" value="TreeGrafter"/>
</dbReference>
<dbReference type="FunFam" id="2.30.180.10:FF:000032">
    <property type="entry name" value="Fasciclin domain-containing protein, putative"/>
    <property type="match status" value="1"/>
</dbReference>
<dbReference type="Proteomes" id="UP000245466">
    <property type="component" value="Unassembled WGS sequence"/>
</dbReference>
<dbReference type="Gene3D" id="2.30.180.10">
    <property type="entry name" value="FAS1 domain"/>
    <property type="match status" value="1"/>
</dbReference>
<dbReference type="PROSITE" id="PS51257">
    <property type="entry name" value="PROKAR_LIPOPROTEIN"/>
    <property type="match status" value="1"/>
</dbReference>
<evidence type="ECO:0000256" key="1">
    <source>
        <dbReference type="SAM" id="MobiDB-lite"/>
    </source>
</evidence>
<dbReference type="InterPro" id="IPR036378">
    <property type="entry name" value="FAS1_dom_sf"/>
</dbReference>
<dbReference type="PANTHER" id="PTHR10900">
    <property type="entry name" value="PERIOSTIN-RELATED"/>
    <property type="match status" value="1"/>
</dbReference>
<organism evidence="4 5">
    <name type="scientific">Pontibacter virosus</name>
    <dbReference type="NCBI Taxonomy" id="1765052"/>
    <lineage>
        <taxon>Bacteria</taxon>
        <taxon>Pseudomonadati</taxon>
        <taxon>Bacteroidota</taxon>
        <taxon>Cytophagia</taxon>
        <taxon>Cytophagales</taxon>
        <taxon>Hymenobacteraceae</taxon>
        <taxon>Pontibacter</taxon>
    </lineage>
</organism>
<protein>
    <submittedName>
        <fullName evidence="4">Putative surface protein with fasciclin (FAS1) repeats</fullName>
    </submittedName>
</protein>
<name>A0A2U1B1C8_9BACT</name>